<feature type="domain" description="DNA replication/recombination mediator RecO N-terminal" evidence="4">
    <location>
        <begin position="8"/>
        <end position="64"/>
    </location>
</feature>
<gene>
    <name evidence="5" type="primary">recO</name>
    <name evidence="5" type="ORF">EDX97_04090</name>
</gene>
<sequence>MNLMTTRDIDALVLKNEEYREKDAIVTVLTSQEILRIRARGVQSLQSKNRVICQPYSWVHITIDEKANRFPLLLYGTTKRFYFHILEDLEIQTTCQVLNDLVHLGPIHTSFMNLVNTCWQAFNTHTNGYTYACLCLKEIIHYQGIDPCVDHCVKCERTDHIEALSIKQGGFLCSYCNPSHVGKKSKADLIQIHSLFHVQPTAYASFCELYTLTLSDFIQWASWIGYHLNLKLPSLRFLTSISDEIGIYY</sequence>
<evidence type="ECO:0000256" key="2">
    <source>
        <dbReference type="ARBA" id="ARBA00023172"/>
    </source>
</evidence>
<dbReference type="InterPro" id="IPR037278">
    <property type="entry name" value="ARFGAP/RecO"/>
</dbReference>
<keyword evidence="6" id="KW-1185">Reference proteome</keyword>
<dbReference type="NCBIfam" id="TIGR00613">
    <property type="entry name" value="reco"/>
    <property type="match status" value="1"/>
</dbReference>
<dbReference type="PANTHER" id="PTHR33991:SF1">
    <property type="entry name" value="DNA REPAIR PROTEIN RECO"/>
    <property type="match status" value="1"/>
</dbReference>
<dbReference type="GO" id="GO:0006310">
    <property type="term" value="P:DNA recombination"/>
    <property type="evidence" value="ECO:0007669"/>
    <property type="project" value="UniProtKB-KW"/>
</dbReference>
<dbReference type="SUPFAM" id="SSF50249">
    <property type="entry name" value="Nucleic acid-binding proteins"/>
    <property type="match status" value="1"/>
</dbReference>
<comment type="caution">
    <text evidence="5">The sequence shown here is derived from an EMBL/GenBank/DDBJ whole genome shotgun (WGS) entry which is preliminary data.</text>
</comment>
<dbReference type="AlphaFoldDB" id="A0A3N0I3Z5"/>
<dbReference type="Pfam" id="PF11967">
    <property type="entry name" value="RecO_N"/>
    <property type="match status" value="1"/>
</dbReference>
<evidence type="ECO:0000313" key="6">
    <source>
        <dbReference type="Proteomes" id="UP000276568"/>
    </source>
</evidence>
<organism evidence="5 6">
    <name type="scientific">Absicoccus porci</name>
    <dbReference type="NCBI Taxonomy" id="2486576"/>
    <lineage>
        <taxon>Bacteria</taxon>
        <taxon>Bacillati</taxon>
        <taxon>Bacillota</taxon>
        <taxon>Erysipelotrichia</taxon>
        <taxon>Erysipelotrichales</taxon>
        <taxon>Erysipelotrichaceae</taxon>
        <taxon>Absicoccus</taxon>
    </lineage>
</organism>
<dbReference type="EMBL" id="RJQC01000001">
    <property type="protein sequence ID" value="RNM31741.1"/>
    <property type="molecule type" value="Genomic_DNA"/>
</dbReference>
<dbReference type="InterPro" id="IPR022572">
    <property type="entry name" value="DNA_rep/recomb_RecO_N"/>
</dbReference>
<dbReference type="GO" id="GO:0043590">
    <property type="term" value="C:bacterial nucleoid"/>
    <property type="evidence" value="ECO:0007669"/>
    <property type="project" value="TreeGrafter"/>
</dbReference>
<dbReference type="OrthoDB" id="9797083at2"/>
<dbReference type="PANTHER" id="PTHR33991">
    <property type="entry name" value="DNA REPAIR PROTEIN RECO"/>
    <property type="match status" value="1"/>
</dbReference>
<evidence type="ECO:0000256" key="3">
    <source>
        <dbReference type="ARBA" id="ARBA00023204"/>
    </source>
</evidence>
<dbReference type="Gene3D" id="2.40.50.140">
    <property type="entry name" value="Nucleic acid-binding proteins"/>
    <property type="match status" value="1"/>
</dbReference>
<dbReference type="SUPFAM" id="SSF57863">
    <property type="entry name" value="ArfGap/RecO-like zinc finger"/>
    <property type="match status" value="1"/>
</dbReference>
<reference evidence="5 6" key="1">
    <citation type="submission" date="2018-11" db="EMBL/GenBank/DDBJ databases">
        <title>Clostridium sp. nov., a member of the family Erysipelotrichaceae isolated from pig faeces.</title>
        <authorList>
            <person name="Chang Y.-H."/>
        </authorList>
    </citation>
    <scope>NUCLEOTIDE SEQUENCE [LARGE SCALE GENOMIC DNA]</scope>
    <source>
        <strain evidence="5 6">YH-panp20</strain>
    </source>
</reference>
<evidence type="ECO:0000259" key="4">
    <source>
        <dbReference type="Pfam" id="PF11967"/>
    </source>
</evidence>
<dbReference type="InterPro" id="IPR003717">
    <property type="entry name" value="RecO"/>
</dbReference>
<evidence type="ECO:0000256" key="1">
    <source>
        <dbReference type="ARBA" id="ARBA00022763"/>
    </source>
</evidence>
<dbReference type="InterPro" id="IPR012340">
    <property type="entry name" value="NA-bd_OB-fold"/>
</dbReference>
<name>A0A3N0I3Z5_9FIRM</name>
<dbReference type="GO" id="GO:0006302">
    <property type="term" value="P:double-strand break repair"/>
    <property type="evidence" value="ECO:0007669"/>
    <property type="project" value="TreeGrafter"/>
</dbReference>
<evidence type="ECO:0000313" key="5">
    <source>
        <dbReference type="EMBL" id="RNM31741.1"/>
    </source>
</evidence>
<proteinExistence type="predicted"/>
<keyword evidence="3" id="KW-0234">DNA repair</keyword>
<dbReference type="Proteomes" id="UP000276568">
    <property type="component" value="Unassembled WGS sequence"/>
</dbReference>
<accession>A0A3N0I3Z5</accession>
<protein>
    <submittedName>
        <fullName evidence="5">DNA repair protein RecO</fullName>
    </submittedName>
</protein>
<keyword evidence="1" id="KW-0227">DNA damage</keyword>
<keyword evidence="2" id="KW-0233">DNA recombination</keyword>